<evidence type="ECO:0000256" key="8">
    <source>
        <dbReference type="ARBA" id="ARBA00022989"/>
    </source>
</evidence>
<evidence type="ECO:0000256" key="5">
    <source>
        <dbReference type="ARBA" id="ARBA00022679"/>
    </source>
</evidence>
<evidence type="ECO:0008006" key="13">
    <source>
        <dbReference type="Google" id="ProtNLM"/>
    </source>
</evidence>
<feature type="transmembrane region" description="Helical" evidence="10">
    <location>
        <begin position="176"/>
        <end position="203"/>
    </location>
</feature>
<feature type="transmembrane region" description="Helical" evidence="10">
    <location>
        <begin position="301"/>
        <end position="318"/>
    </location>
</feature>
<accession>A0A833KZJ0</accession>
<feature type="transmembrane region" description="Helical" evidence="10">
    <location>
        <begin position="241"/>
        <end position="260"/>
    </location>
</feature>
<feature type="transmembrane region" description="Helical" evidence="10">
    <location>
        <begin position="272"/>
        <end position="294"/>
    </location>
</feature>
<evidence type="ECO:0000256" key="1">
    <source>
        <dbReference type="ARBA" id="ARBA00004477"/>
    </source>
</evidence>
<sequence length="368" mass="42484">MIDSNLKKLIGLSLLSKICIFAAIYLAFNFLPFNMAMHNLNFLYPANEPINLMSAFKTWDAQQYLFLAEKGYSPNQMSNAFFPLFPLLIKFISPIFFGKSLIAGLALANIFSLVAVIYFYLFVKQLFGAENAFRAGLFFLAFPTSFYMDLVYADSLFLMLAILFFYFLYNHRTMPAFICAFLLPLSRLQGVLAIVPLLIFMVVKDFRKWFLPLGFAAGFASYLLFMQFLTGALFSGFSAQNYFVSGYSVLQLLNSIQWFMNNFTNITFGLHGYTNSIIDRFFFLFFLILLFFSYKKIDKTLFCYMLAIGLVPALAGNFMSYTRYLLEVFPIFIVMSLLMKEKHYFVLIPMVVLQTIFLISHALNYWIA</sequence>
<dbReference type="PANTHER" id="PTHR12468">
    <property type="entry name" value="GPI MANNOSYLTRANSFERASE 2"/>
    <property type="match status" value="1"/>
</dbReference>
<dbReference type="PANTHER" id="PTHR12468:SF2">
    <property type="entry name" value="GPI MANNOSYLTRANSFERASE 2"/>
    <property type="match status" value="1"/>
</dbReference>
<feature type="transmembrane region" description="Helical" evidence="10">
    <location>
        <begin position="346"/>
        <end position="367"/>
    </location>
</feature>
<evidence type="ECO:0000256" key="7">
    <source>
        <dbReference type="ARBA" id="ARBA00022824"/>
    </source>
</evidence>
<keyword evidence="4" id="KW-0328">Glycosyltransferase</keyword>
<comment type="caution">
    <text evidence="11">The sequence shown here is derived from an EMBL/GenBank/DDBJ whole genome shotgun (WGS) entry which is preliminary data.</text>
</comment>
<feature type="transmembrane region" description="Helical" evidence="10">
    <location>
        <begin position="104"/>
        <end position="123"/>
    </location>
</feature>
<keyword evidence="3" id="KW-0337">GPI-anchor biosynthesis</keyword>
<protein>
    <recommendedName>
        <fullName evidence="13">Glycosyltransferase RgtA/B/C/D-like domain-containing protein</fullName>
    </recommendedName>
</protein>
<dbReference type="GO" id="GO:0016020">
    <property type="term" value="C:membrane"/>
    <property type="evidence" value="ECO:0007669"/>
    <property type="project" value="GOC"/>
</dbReference>
<dbReference type="Proteomes" id="UP000488506">
    <property type="component" value="Unassembled WGS sequence"/>
</dbReference>
<feature type="transmembrane region" description="Helical" evidence="10">
    <location>
        <begin position="209"/>
        <end position="229"/>
    </location>
</feature>
<organism evidence="11 12">
    <name type="scientific">Candidatus Saganbacteria bacterium</name>
    <dbReference type="NCBI Taxonomy" id="2575572"/>
    <lineage>
        <taxon>Bacteria</taxon>
        <taxon>Bacillati</taxon>
        <taxon>Saganbacteria</taxon>
    </lineage>
</organism>
<keyword evidence="9 10" id="KW-0472">Membrane</keyword>
<gene>
    <name evidence="11" type="ORF">FD145_1580</name>
</gene>
<dbReference type="InterPro" id="IPR007315">
    <property type="entry name" value="PIG-V/Gpi18"/>
</dbReference>
<evidence type="ECO:0000256" key="9">
    <source>
        <dbReference type="ARBA" id="ARBA00023136"/>
    </source>
</evidence>
<keyword evidence="5" id="KW-0808">Transferase</keyword>
<evidence type="ECO:0000313" key="11">
    <source>
        <dbReference type="EMBL" id="KAF0132725.1"/>
    </source>
</evidence>
<dbReference type="EMBL" id="WPAF01000045">
    <property type="protein sequence ID" value="KAF0132725.1"/>
    <property type="molecule type" value="Genomic_DNA"/>
</dbReference>
<keyword evidence="7" id="KW-0256">Endoplasmic reticulum</keyword>
<evidence type="ECO:0000256" key="6">
    <source>
        <dbReference type="ARBA" id="ARBA00022692"/>
    </source>
</evidence>
<dbReference type="GO" id="GO:0031501">
    <property type="term" value="C:mannosyltransferase complex"/>
    <property type="evidence" value="ECO:0007669"/>
    <property type="project" value="TreeGrafter"/>
</dbReference>
<name>A0A833KZJ0_UNCSA</name>
<feature type="transmembrane region" description="Helical" evidence="10">
    <location>
        <begin position="150"/>
        <end position="169"/>
    </location>
</feature>
<evidence type="ECO:0000256" key="3">
    <source>
        <dbReference type="ARBA" id="ARBA00022502"/>
    </source>
</evidence>
<evidence type="ECO:0000256" key="4">
    <source>
        <dbReference type="ARBA" id="ARBA00022676"/>
    </source>
</evidence>
<dbReference type="GO" id="GO:0004376">
    <property type="term" value="F:GPI mannosyltransferase activity"/>
    <property type="evidence" value="ECO:0007669"/>
    <property type="project" value="InterPro"/>
</dbReference>
<keyword evidence="6 10" id="KW-0812">Transmembrane</keyword>
<keyword evidence="8 10" id="KW-1133">Transmembrane helix</keyword>
<dbReference type="AlphaFoldDB" id="A0A833KZJ0"/>
<feature type="transmembrane region" description="Helical" evidence="10">
    <location>
        <begin position="12"/>
        <end position="31"/>
    </location>
</feature>
<comment type="pathway">
    <text evidence="2">Glycolipid biosynthesis; glycosylphosphatidylinositol-anchor biosynthesis.</text>
</comment>
<dbReference type="GO" id="GO:0006506">
    <property type="term" value="P:GPI anchor biosynthetic process"/>
    <property type="evidence" value="ECO:0007669"/>
    <property type="project" value="UniProtKB-UniPathway"/>
</dbReference>
<dbReference type="GO" id="GO:0000009">
    <property type="term" value="F:alpha-1,6-mannosyltransferase activity"/>
    <property type="evidence" value="ECO:0007669"/>
    <property type="project" value="InterPro"/>
</dbReference>
<evidence type="ECO:0000313" key="12">
    <source>
        <dbReference type="Proteomes" id="UP000488506"/>
    </source>
</evidence>
<proteinExistence type="predicted"/>
<evidence type="ECO:0000256" key="2">
    <source>
        <dbReference type="ARBA" id="ARBA00004687"/>
    </source>
</evidence>
<comment type="subcellular location">
    <subcellularLocation>
        <location evidence="1">Endoplasmic reticulum membrane</location>
        <topology evidence="1">Multi-pass membrane protein</topology>
    </subcellularLocation>
</comment>
<evidence type="ECO:0000256" key="10">
    <source>
        <dbReference type="SAM" id="Phobius"/>
    </source>
</evidence>
<dbReference type="UniPathway" id="UPA00196"/>
<reference evidence="11 12" key="1">
    <citation type="submission" date="2019-12" db="EMBL/GenBank/DDBJ databases">
        <authorList>
            <person name="Wolfe R."/>
            <person name="Danczak R."/>
            <person name="Wilkins M."/>
        </authorList>
    </citation>
    <scope>NUCLEOTIDE SEQUENCE [LARGE SCALE GENOMIC DNA]</scope>
    <source>
        <strain evidence="11">X2_MaxBin.013</strain>
    </source>
</reference>